<dbReference type="SUPFAM" id="SSF54277">
    <property type="entry name" value="CAD &amp; PB1 domains"/>
    <property type="match status" value="1"/>
</dbReference>
<evidence type="ECO:0000313" key="3">
    <source>
        <dbReference type="Proteomes" id="UP000324897"/>
    </source>
</evidence>
<dbReference type="EMBL" id="RWGY01000004">
    <property type="protein sequence ID" value="TVU45606.1"/>
    <property type="molecule type" value="Genomic_DNA"/>
</dbReference>
<feature type="region of interest" description="Disordered" evidence="1">
    <location>
        <begin position="159"/>
        <end position="184"/>
    </location>
</feature>
<feature type="region of interest" description="Disordered" evidence="1">
    <location>
        <begin position="60"/>
        <end position="79"/>
    </location>
</feature>
<evidence type="ECO:0008006" key="4">
    <source>
        <dbReference type="Google" id="ProtNLM"/>
    </source>
</evidence>
<feature type="non-terminal residue" evidence="2">
    <location>
        <position position="1"/>
    </location>
</feature>
<proteinExistence type="predicted"/>
<gene>
    <name evidence="2" type="ORF">EJB05_05097</name>
</gene>
<accession>A0A5J9WC99</accession>
<sequence>MTRVLVVPRAVSFRDLAARLTEMAGGAEVRAVRHRLADTGLEDVIVTVTCDEELAHMRDAPRGRARPSGCLSPPQSLPDLEMCSDEEQGSRTMAPRMRRVQSEQALAVSGQFHRRPAHPAPMRRVQSAQEFRLRQLFHQRSHQCRGVCQRQDVRAPALPARPMSVADQVASGAGVDANPHSRPA</sequence>
<comment type="caution">
    <text evidence="2">The sequence shown here is derived from an EMBL/GenBank/DDBJ whole genome shotgun (WGS) entry which is preliminary data.</text>
</comment>
<evidence type="ECO:0000313" key="2">
    <source>
        <dbReference type="EMBL" id="TVU45606.1"/>
    </source>
</evidence>
<evidence type="ECO:0000256" key="1">
    <source>
        <dbReference type="SAM" id="MobiDB-lite"/>
    </source>
</evidence>
<dbReference type="OrthoDB" id="634045at2759"/>
<dbReference type="AlphaFoldDB" id="A0A5J9WC99"/>
<keyword evidence="3" id="KW-1185">Reference proteome</keyword>
<name>A0A5J9WC99_9POAL</name>
<reference evidence="2 3" key="1">
    <citation type="journal article" date="2019" name="Sci. Rep.">
        <title>A high-quality genome of Eragrostis curvula grass provides insights into Poaceae evolution and supports new strategies to enhance forage quality.</title>
        <authorList>
            <person name="Carballo J."/>
            <person name="Santos B.A.C.M."/>
            <person name="Zappacosta D."/>
            <person name="Garbus I."/>
            <person name="Selva J.P."/>
            <person name="Gallo C.A."/>
            <person name="Diaz A."/>
            <person name="Albertini E."/>
            <person name="Caccamo M."/>
            <person name="Echenique V."/>
        </authorList>
    </citation>
    <scope>NUCLEOTIDE SEQUENCE [LARGE SCALE GENOMIC DNA]</scope>
    <source>
        <strain evidence="3">cv. Victoria</strain>
        <tissue evidence="2">Leaf</tissue>
    </source>
</reference>
<dbReference type="Gramene" id="TVU45606">
    <property type="protein sequence ID" value="TVU45606"/>
    <property type="gene ID" value="EJB05_05097"/>
</dbReference>
<organism evidence="2 3">
    <name type="scientific">Eragrostis curvula</name>
    <name type="common">weeping love grass</name>
    <dbReference type="NCBI Taxonomy" id="38414"/>
    <lineage>
        <taxon>Eukaryota</taxon>
        <taxon>Viridiplantae</taxon>
        <taxon>Streptophyta</taxon>
        <taxon>Embryophyta</taxon>
        <taxon>Tracheophyta</taxon>
        <taxon>Spermatophyta</taxon>
        <taxon>Magnoliopsida</taxon>
        <taxon>Liliopsida</taxon>
        <taxon>Poales</taxon>
        <taxon>Poaceae</taxon>
        <taxon>PACMAD clade</taxon>
        <taxon>Chloridoideae</taxon>
        <taxon>Eragrostideae</taxon>
        <taxon>Eragrostidinae</taxon>
        <taxon>Eragrostis</taxon>
    </lineage>
</organism>
<protein>
    <recommendedName>
        <fullName evidence="4">PB1 domain-containing protein</fullName>
    </recommendedName>
</protein>
<dbReference type="Proteomes" id="UP000324897">
    <property type="component" value="Chromosome 5"/>
</dbReference>